<dbReference type="EMBL" id="BKCJ011242557">
    <property type="protein sequence ID" value="GFD09044.1"/>
    <property type="molecule type" value="Genomic_DNA"/>
</dbReference>
<feature type="non-terminal residue" evidence="2">
    <location>
        <position position="1"/>
    </location>
</feature>
<comment type="caution">
    <text evidence="2">The sequence shown here is derived from an EMBL/GenBank/DDBJ whole genome shotgun (WGS) entry which is preliminary data.</text>
</comment>
<proteinExistence type="predicted"/>
<name>A0A699TM55_TANCI</name>
<accession>A0A699TM55</accession>
<gene>
    <name evidence="2" type="ORF">Tci_881013</name>
</gene>
<dbReference type="AlphaFoldDB" id="A0A699TM55"/>
<reference evidence="2" key="1">
    <citation type="journal article" date="2019" name="Sci. Rep.">
        <title>Draft genome of Tanacetum cinerariifolium, the natural source of mosquito coil.</title>
        <authorList>
            <person name="Yamashiro T."/>
            <person name="Shiraishi A."/>
            <person name="Satake H."/>
            <person name="Nakayama K."/>
        </authorList>
    </citation>
    <scope>NUCLEOTIDE SEQUENCE</scope>
</reference>
<protein>
    <submittedName>
        <fullName evidence="2">Uncharacterized protein</fullName>
    </submittedName>
</protein>
<feature type="region of interest" description="Disordered" evidence="1">
    <location>
        <begin position="1"/>
        <end position="41"/>
    </location>
</feature>
<feature type="compositionally biased region" description="Polar residues" evidence="1">
    <location>
        <begin position="11"/>
        <end position="23"/>
    </location>
</feature>
<evidence type="ECO:0000313" key="2">
    <source>
        <dbReference type="EMBL" id="GFD09044.1"/>
    </source>
</evidence>
<sequence length="98" mass="10501">SSGTPLLLPISASTSSPSLQLPSASHREDRPEVTLPPRKRLGITLGPGYEVGESSFAATARPAGGLRADYGFIARWIERSCVIQRERLVMGSLTHGTR</sequence>
<evidence type="ECO:0000256" key="1">
    <source>
        <dbReference type="SAM" id="MobiDB-lite"/>
    </source>
</evidence>
<organism evidence="2">
    <name type="scientific">Tanacetum cinerariifolium</name>
    <name type="common">Dalmatian daisy</name>
    <name type="synonym">Chrysanthemum cinerariifolium</name>
    <dbReference type="NCBI Taxonomy" id="118510"/>
    <lineage>
        <taxon>Eukaryota</taxon>
        <taxon>Viridiplantae</taxon>
        <taxon>Streptophyta</taxon>
        <taxon>Embryophyta</taxon>
        <taxon>Tracheophyta</taxon>
        <taxon>Spermatophyta</taxon>
        <taxon>Magnoliopsida</taxon>
        <taxon>eudicotyledons</taxon>
        <taxon>Gunneridae</taxon>
        <taxon>Pentapetalae</taxon>
        <taxon>asterids</taxon>
        <taxon>campanulids</taxon>
        <taxon>Asterales</taxon>
        <taxon>Asteraceae</taxon>
        <taxon>Asteroideae</taxon>
        <taxon>Anthemideae</taxon>
        <taxon>Anthemidinae</taxon>
        <taxon>Tanacetum</taxon>
    </lineage>
</organism>